<keyword evidence="6 7" id="KW-0961">Cell wall biogenesis/degradation</keyword>
<keyword evidence="2 7" id="KW-0812">Transmembrane</keyword>
<gene>
    <name evidence="7 8" type="primary">mltG</name>
    <name evidence="8" type="ORF">EBT44_01155</name>
</gene>
<dbReference type="GO" id="GO:0009252">
    <property type="term" value="P:peptidoglycan biosynthetic process"/>
    <property type="evidence" value="ECO:0007669"/>
    <property type="project" value="UniProtKB-UniRule"/>
</dbReference>
<comment type="function">
    <text evidence="7">Functions as a peptidoglycan terminase that cleaves nascent peptidoglycan strands endolytically to terminate their elongation.</text>
</comment>
<comment type="catalytic activity">
    <reaction evidence="7">
        <text>a peptidoglycan chain = a peptidoglycan chain with N-acetyl-1,6-anhydromuramyl-[peptide] at the reducing end + a peptidoglycan chain with N-acetylglucosamine at the non-reducing end.</text>
        <dbReference type="EC" id="4.2.2.29"/>
    </reaction>
</comment>
<keyword evidence="1 7" id="KW-1003">Cell membrane</keyword>
<keyword evidence="4 7" id="KW-0472">Membrane</keyword>
<dbReference type="Proteomes" id="UP000740727">
    <property type="component" value="Unassembled WGS sequence"/>
</dbReference>
<evidence type="ECO:0000256" key="6">
    <source>
        <dbReference type="ARBA" id="ARBA00023316"/>
    </source>
</evidence>
<dbReference type="Pfam" id="PF02618">
    <property type="entry name" value="YceG"/>
    <property type="match status" value="1"/>
</dbReference>
<keyword evidence="5 7" id="KW-0456">Lyase</keyword>
<keyword evidence="3 7" id="KW-1133">Transmembrane helix</keyword>
<accession>A0A965GBM3</accession>
<comment type="similarity">
    <text evidence="7">Belongs to the transglycosylase MltG family.</text>
</comment>
<organism evidence="8 9">
    <name type="scientific">Candidatus Fonsibacter lacus</name>
    <dbReference type="NCBI Taxonomy" id="2576439"/>
    <lineage>
        <taxon>Bacteria</taxon>
        <taxon>Pseudomonadati</taxon>
        <taxon>Pseudomonadota</taxon>
        <taxon>Alphaproteobacteria</taxon>
        <taxon>Candidatus Pelagibacterales</taxon>
        <taxon>Candidatus Pelagibacterales incertae sedis</taxon>
        <taxon>Candidatus Fonsibacter</taxon>
    </lineage>
</organism>
<evidence type="ECO:0000313" key="9">
    <source>
        <dbReference type="Proteomes" id="UP000740727"/>
    </source>
</evidence>
<dbReference type="AlphaFoldDB" id="A0A965GBM3"/>
<dbReference type="EMBL" id="RFXN01000006">
    <property type="protein sequence ID" value="NBR93465.1"/>
    <property type="molecule type" value="Genomic_DNA"/>
</dbReference>
<dbReference type="NCBIfam" id="TIGR00247">
    <property type="entry name" value="endolytic transglycosylase MltG"/>
    <property type="match status" value="1"/>
</dbReference>
<evidence type="ECO:0000256" key="2">
    <source>
        <dbReference type="ARBA" id="ARBA00022692"/>
    </source>
</evidence>
<comment type="caution">
    <text evidence="8">The sequence shown here is derived from an EMBL/GenBank/DDBJ whole genome shotgun (WGS) entry which is preliminary data.</text>
</comment>
<evidence type="ECO:0000313" key="8">
    <source>
        <dbReference type="EMBL" id="NBR93465.1"/>
    </source>
</evidence>
<protein>
    <recommendedName>
        <fullName evidence="7">Endolytic murein transglycosylase</fullName>
        <ecNumber evidence="7">4.2.2.29</ecNumber>
    </recommendedName>
    <alternativeName>
        <fullName evidence="7">Peptidoglycan lytic transglycosylase</fullName>
    </alternativeName>
    <alternativeName>
        <fullName evidence="7">Peptidoglycan polymerization terminase</fullName>
    </alternativeName>
</protein>
<reference evidence="8" key="1">
    <citation type="submission" date="2018-10" db="EMBL/GenBank/DDBJ databases">
        <title>Iterative Subtractive Binning of Freshwater Chronoseries Metagenomes Recovers Nearly Complete Genomes from over Four Hundred Novel Species.</title>
        <authorList>
            <person name="Rodriguez-R L.M."/>
            <person name="Tsementzi D."/>
            <person name="Luo C."/>
            <person name="Konstantinidis K.T."/>
        </authorList>
    </citation>
    <scope>NUCLEOTIDE SEQUENCE</scope>
    <source>
        <strain evidence="8">WB5_2A_028</strain>
    </source>
</reference>
<dbReference type="Gene3D" id="3.30.1490.480">
    <property type="entry name" value="Endolytic murein transglycosylase"/>
    <property type="match status" value="1"/>
</dbReference>
<dbReference type="InterPro" id="IPR003770">
    <property type="entry name" value="MLTG-like"/>
</dbReference>
<name>A0A965GBM3_9PROT</name>
<dbReference type="CDD" id="cd08010">
    <property type="entry name" value="MltG_like"/>
    <property type="match status" value="1"/>
</dbReference>
<dbReference type="PANTHER" id="PTHR30518">
    <property type="entry name" value="ENDOLYTIC MUREIN TRANSGLYCOSYLASE"/>
    <property type="match status" value="1"/>
</dbReference>
<feature type="transmembrane region" description="Helical" evidence="7">
    <location>
        <begin position="21"/>
        <end position="42"/>
    </location>
</feature>
<feature type="site" description="Important for catalytic activity" evidence="7">
    <location>
        <position position="239"/>
    </location>
</feature>
<sequence length="363" mass="40975">MRCQQLKYYKDILMAAFLKKYIRQLALFGISVILLSSVLLIVRELRKPQPVPNYSMSERAQETTIVIPSGSSGDEIAQILYKADVVKSARSFFSAATANPNSQSIQPGTYRINRKIPGKEAVLQLLDPKRRSLVLLIKEGERVYEIASALSQLNFSSNEIDQISKERVDIPGFGERNPEGFFFPATYNLTPNDDLKAVKDRLLGKFISITKEIDFQNRAKLLGLTPYDALIISSIVQSEGFDEQEFRKVARVIYNRLEIGMPLQLDSTVLYALKERRIAVNKQDIEISSRYNTYNRQGLPPTPIGNPGRAAMEGTLNPDVGDWLYFVTVEPGSTKFTASYKEFLSFKREFKENLKAGKFGSDS</sequence>
<comment type="subcellular location">
    <subcellularLocation>
        <location evidence="7">Cell inner membrane</location>
        <topology evidence="7">Single-pass membrane protein</topology>
    </subcellularLocation>
</comment>
<dbReference type="GO" id="GO:0005886">
    <property type="term" value="C:plasma membrane"/>
    <property type="evidence" value="ECO:0007669"/>
    <property type="project" value="UniProtKB-SubCell"/>
</dbReference>
<keyword evidence="7" id="KW-0997">Cell inner membrane</keyword>
<evidence type="ECO:0000256" key="4">
    <source>
        <dbReference type="ARBA" id="ARBA00023136"/>
    </source>
</evidence>
<dbReference type="HAMAP" id="MF_02065">
    <property type="entry name" value="MltG"/>
    <property type="match status" value="1"/>
</dbReference>
<evidence type="ECO:0000256" key="7">
    <source>
        <dbReference type="HAMAP-Rule" id="MF_02065"/>
    </source>
</evidence>
<evidence type="ECO:0000256" key="3">
    <source>
        <dbReference type="ARBA" id="ARBA00022989"/>
    </source>
</evidence>
<evidence type="ECO:0000256" key="1">
    <source>
        <dbReference type="ARBA" id="ARBA00022475"/>
    </source>
</evidence>
<dbReference type="EC" id="4.2.2.29" evidence="7"/>
<dbReference type="GO" id="GO:0008932">
    <property type="term" value="F:lytic endotransglycosylase activity"/>
    <property type="evidence" value="ECO:0007669"/>
    <property type="project" value="UniProtKB-UniRule"/>
</dbReference>
<evidence type="ECO:0000256" key="5">
    <source>
        <dbReference type="ARBA" id="ARBA00023239"/>
    </source>
</evidence>
<proteinExistence type="inferred from homology"/>
<dbReference type="PANTHER" id="PTHR30518:SF2">
    <property type="entry name" value="ENDOLYTIC MUREIN TRANSGLYCOSYLASE"/>
    <property type="match status" value="1"/>
</dbReference>
<dbReference type="GO" id="GO:0071555">
    <property type="term" value="P:cell wall organization"/>
    <property type="evidence" value="ECO:0007669"/>
    <property type="project" value="UniProtKB-KW"/>
</dbReference>